<comment type="caution">
    <text evidence="1">The sequence shown here is derived from an EMBL/GenBank/DDBJ whole genome shotgun (WGS) entry which is preliminary data.</text>
</comment>
<dbReference type="EMBL" id="DSVQ01000012">
    <property type="protein sequence ID" value="HGT38843.1"/>
    <property type="molecule type" value="Genomic_DNA"/>
</dbReference>
<gene>
    <name evidence="1" type="ORF">ENS64_06205</name>
</gene>
<dbReference type="AlphaFoldDB" id="A0A7C4QNF7"/>
<name>A0A7C4QNF7_9PLAN</name>
<accession>A0A7C4QNF7</accession>
<evidence type="ECO:0000313" key="1">
    <source>
        <dbReference type="EMBL" id="HGT38843.1"/>
    </source>
</evidence>
<reference evidence="1" key="1">
    <citation type="journal article" date="2020" name="mSystems">
        <title>Genome- and Community-Level Interaction Insights into Carbon Utilization and Element Cycling Functions of Hydrothermarchaeota in Hydrothermal Sediment.</title>
        <authorList>
            <person name="Zhou Z."/>
            <person name="Liu Y."/>
            <person name="Xu W."/>
            <person name="Pan J."/>
            <person name="Luo Z.H."/>
            <person name="Li M."/>
        </authorList>
    </citation>
    <scope>NUCLEOTIDE SEQUENCE [LARGE SCALE GENOMIC DNA]</scope>
    <source>
        <strain evidence="1">SpSt-508</strain>
    </source>
</reference>
<proteinExistence type="predicted"/>
<protein>
    <submittedName>
        <fullName evidence="1">Uncharacterized protein</fullName>
    </submittedName>
</protein>
<organism evidence="1">
    <name type="scientific">Schlesneria paludicola</name>
    <dbReference type="NCBI Taxonomy" id="360056"/>
    <lineage>
        <taxon>Bacteria</taxon>
        <taxon>Pseudomonadati</taxon>
        <taxon>Planctomycetota</taxon>
        <taxon>Planctomycetia</taxon>
        <taxon>Planctomycetales</taxon>
        <taxon>Planctomycetaceae</taxon>
        <taxon>Schlesneria</taxon>
    </lineage>
</organism>
<sequence>MARSHRFEAAAAVRSMAVAVVVLCALSADWVAGQSSSPSAAAVDVVRLKSGRTIRGAIWQRTPNGGLTLVVRRAWLERTAPDWARQIADDNRRQQQRAWEEARDRLDQLLAAEGLGPRLNFFWREERDRLQKLLALPPAESEFFWLDVDAKALARVTPADQTRQRIALWAWSEHVADVETRDAAELARQLKQAGVSVDAPPPDLSDRLPARPQSEWEWQARLALLEYTFHKPFDLQGSGDLVFAVGGGEAAPLGAVLPRVLEQQLQTLLGDLADTPAHKPERGWLPSAIRAAEQAGVRGFRVTRVEVSLEPPRSTVTSQFVGRIAPNRWVTLWQGTEVADAATPRPAHETRMRNDRQVKGALEALQGLGLADEGALQQALRVGAATMAAQQAVDEQFFRFRDRLARRVDGPPLLVAP</sequence>